<sequence length="128" mass="13266">MTPTPRATPFLRVAAVLVALEGAALIVLAVLEALTVSGERLVMGLTTTVFFLGYGAALLVGAWGLLRPWDLVRSPVVLAQLIQLGVAWSFRGGDTGAVAAVLAVTAVAVLVLVLLPSSTAYLVPEDEQ</sequence>
<comment type="caution">
    <text evidence="2">The sequence shown here is derived from an EMBL/GenBank/DDBJ whole genome shotgun (WGS) entry which is preliminary data.</text>
</comment>
<dbReference type="EMBL" id="JAUSQM010000001">
    <property type="protein sequence ID" value="MDP9823866.1"/>
    <property type="molecule type" value="Genomic_DNA"/>
</dbReference>
<keyword evidence="3" id="KW-1185">Reference proteome</keyword>
<keyword evidence="1" id="KW-0812">Transmembrane</keyword>
<evidence type="ECO:0008006" key="4">
    <source>
        <dbReference type="Google" id="ProtNLM"/>
    </source>
</evidence>
<gene>
    <name evidence="2" type="ORF">J2S59_003675</name>
</gene>
<feature type="transmembrane region" description="Helical" evidence="1">
    <location>
        <begin position="12"/>
        <end position="34"/>
    </location>
</feature>
<evidence type="ECO:0000313" key="3">
    <source>
        <dbReference type="Proteomes" id="UP001240447"/>
    </source>
</evidence>
<proteinExistence type="predicted"/>
<accession>A0ABT9NTW8</accession>
<name>A0ABT9NTW8_9ACTN</name>
<organism evidence="2 3">
    <name type="scientific">Nocardioides massiliensis</name>
    <dbReference type="NCBI Taxonomy" id="1325935"/>
    <lineage>
        <taxon>Bacteria</taxon>
        <taxon>Bacillati</taxon>
        <taxon>Actinomycetota</taxon>
        <taxon>Actinomycetes</taxon>
        <taxon>Propionibacteriales</taxon>
        <taxon>Nocardioidaceae</taxon>
        <taxon>Nocardioides</taxon>
    </lineage>
</organism>
<reference evidence="2 3" key="1">
    <citation type="submission" date="2023-07" db="EMBL/GenBank/DDBJ databases">
        <title>Sequencing the genomes of 1000 actinobacteria strains.</title>
        <authorList>
            <person name="Klenk H.-P."/>
        </authorList>
    </citation>
    <scope>NUCLEOTIDE SEQUENCE [LARGE SCALE GENOMIC DNA]</scope>
    <source>
        <strain evidence="2 3">GD13</strain>
    </source>
</reference>
<keyword evidence="1" id="KW-0472">Membrane</keyword>
<evidence type="ECO:0000256" key="1">
    <source>
        <dbReference type="SAM" id="Phobius"/>
    </source>
</evidence>
<feature type="transmembrane region" description="Helical" evidence="1">
    <location>
        <begin position="41"/>
        <end position="66"/>
    </location>
</feature>
<protein>
    <recommendedName>
        <fullName evidence="4">Integral membrane protein</fullName>
    </recommendedName>
</protein>
<evidence type="ECO:0000313" key="2">
    <source>
        <dbReference type="EMBL" id="MDP9823866.1"/>
    </source>
</evidence>
<feature type="transmembrane region" description="Helical" evidence="1">
    <location>
        <begin position="97"/>
        <end position="123"/>
    </location>
</feature>
<keyword evidence="1" id="KW-1133">Transmembrane helix</keyword>
<dbReference type="RefSeq" id="WP_068124237.1">
    <property type="nucleotide sequence ID" value="NZ_CCXJ01000698.1"/>
</dbReference>
<dbReference type="Proteomes" id="UP001240447">
    <property type="component" value="Unassembled WGS sequence"/>
</dbReference>